<dbReference type="KEGG" id="fmr:Fuma_03639"/>
<gene>
    <name evidence="2" type="ORF">Fuma_03639</name>
</gene>
<protein>
    <submittedName>
        <fullName evidence="2">Squalene/oxidosqualene cyclase</fullName>
    </submittedName>
</protein>
<feature type="domain" description="Squalene cyclase C-terminal" evidence="1">
    <location>
        <begin position="59"/>
        <end position="270"/>
    </location>
</feature>
<evidence type="ECO:0000259" key="1">
    <source>
        <dbReference type="Pfam" id="PF13243"/>
    </source>
</evidence>
<sequence>MRRLPPSLPWFTSASTKALHVDNCVFKSILALSLLALVNSSRAGDNESVESIPDTPQLPDVDAPSDAAINEAMQRGIEFLLRDQNANGSWGSATRTKSLNIYAPIPGAHHAFRTATTSLCISALLETGSDRDDVTASLDRAEAWLLANLPDLKRATGDAIYNVWGHAYSIQALVRMRERHADDSEMIEQIDELIRLQFDRLTRYESVDGGWGYYDFRYQAQRPTSSSISFVNGTVLVAFAEAKAAGIEPPARIVRRAIAATKRQQKNDFSYLYGEYLNTRPMRGINRPGGSLGRTQCCNLALRSWGDDKITDDVVKSWLVRLYVRNGWLDIGRKRPVPHEAWFQVAGYFYYYGHYYAALSLEQLPASEQPPFQQMLAKLMLDRQEKNGSWWDYPLYDYHDAYGTAFALMTLQRCLPQQ</sequence>
<dbReference type="CDD" id="cd00688">
    <property type="entry name" value="ISOPREN_C2_like"/>
    <property type="match status" value="1"/>
</dbReference>
<proteinExistence type="predicted"/>
<dbReference type="AlphaFoldDB" id="A0A1P8WIZ2"/>
<evidence type="ECO:0000313" key="2">
    <source>
        <dbReference type="EMBL" id="APZ94021.1"/>
    </source>
</evidence>
<accession>A0A1P8WIZ2</accession>
<dbReference type="SUPFAM" id="SSF48239">
    <property type="entry name" value="Terpenoid cyclases/Protein prenyltransferases"/>
    <property type="match status" value="1"/>
</dbReference>
<dbReference type="Gene3D" id="1.50.10.20">
    <property type="match status" value="2"/>
</dbReference>
<dbReference type="Proteomes" id="UP000187735">
    <property type="component" value="Chromosome"/>
</dbReference>
<dbReference type="EMBL" id="CP017641">
    <property type="protein sequence ID" value="APZ94021.1"/>
    <property type="molecule type" value="Genomic_DNA"/>
</dbReference>
<dbReference type="Pfam" id="PF13243">
    <property type="entry name" value="SQHop_cyclase_C"/>
    <property type="match status" value="1"/>
</dbReference>
<name>A0A1P8WIZ2_9PLAN</name>
<dbReference type="InterPro" id="IPR032696">
    <property type="entry name" value="SQ_cyclase_C"/>
</dbReference>
<dbReference type="InterPro" id="IPR008930">
    <property type="entry name" value="Terpenoid_cyclase/PrenylTrfase"/>
</dbReference>
<organism evidence="2 3">
    <name type="scientific">Fuerstiella marisgermanici</name>
    <dbReference type="NCBI Taxonomy" id="1891926"/>
    <lineage>
        <taxon>Bacteria</taxon>
        <taxon>Pseudomonadati</taxon>
        <taxon>Planctomycetota</taxon>
        <taxon>Planctomycetia</taxon>
        <taxon>Planctomycetales</taxon>
        <taxon>Planctomycetaceae</taxon>
        <taxon>Fuerstiella</taxon>
    </lineage>
</organism>
<evidence type="ECO:0000313" key="3">
    <source>
        <dbReference type="Proteomes" id="UP000187735"/>
    </source>
</evidence>
<keyword evidence="3" id="KW-1185">Reference proteome</keyword>
<reference evidence="2 3" key="1">
    <citation type="journal article" date="2016" name="Front. Microbiol.">
        <title>Fuerstia marisgermanicae gen. nov., sp. nov., an Unusual Member of the Phylum Planctomycetes from the German Wadden Sea.</title>
        <authorList>
            <person name="Kohn T."/>
            <person name="Heuer A."/>
            <person name="Jogler M."/>
            <person name="Vollmers J."/>
            <person name="Boedeker C."/>
            <person name="Bunk B."/>
            <person name="Rast P."/>
            <person name="Borchert D."/>
            <person name="Glockner I."/>
            <person name="Freese H.M."/>
            <person name="Klenk H.P."/>
            <person name="Overmann J."/>
            <person name="Kaster A.K."/>
            <person name="Rohde M."/>
            <person name="Wiegand S."/>
            <person name="Jogler C."/>
        </authorList>
    </citation>
    <scope>NUCLEOTIDE SEQUENCE [LARGE SCALE GENOMIC DNA]</scope>
    <source>
        <strain evidence="2 3">NH11</strain>
    </source>
</reference>